<keyword evidence="1" id="KW-0812">Transmembrane</keyword>
<feature type="transmembrane region" description="Helical" evidence="1">
    <location>
        <begin position="47"/>
        <end position="68"/>
    </location>
</feature>
<organism evidence="2 3">
    <name type="scientific">candidate division WS6 bacterium OLB20</name>
    <dbReference type="NCBI Taxonomy" id="1617426"/>
    <lineage>
        <taxon>Bacteria</taxon>
        <taxon>Candidatus Dojkabacteria</taxon>
    </lineage>
</organism>
<gene>
    <name evidence="2" type="ORF">TR69_WS6001000214</name>
</gene>
<feature type="transmembrane region" description="Helical" evidence="1">
    <location>
        <begin position="80"/>
        <end position="100"/>
    </location>
</feature>
<keyword evidence="1" id="KW-0472">Membrane</keyword>
<sequence length="106" mass="11465">MAAATDQEQMMTLEDLGVEQVEEIQSPQPARDLNIVQVTREDARGRVATIFVVGFFFVLLAGIIVAALDGTDRVGSVTSIMLAISGILSGPLGFVIGYYFRSQENQ</sequence>
<keyword evidence="1" id="KW-1133">Transmembrane helix</keyword>
<evidence type="ECO:0000256" key="1">
    <source>
        <dbReference type="SAM" id="Phobius"/>
    </source>
</evidence>
<name>A0A136M0A9_9BACT</name>
<comment type="caution">
    <text evidence="2">The sequence shown here is derived from an EMBL/GenBank/DDBJ whole genome shotgun (WGS) entry which is preliminary data.</text>
</comment>
<evidence type="ECO:0000313" key="3">
    <source>
        <dbReference type="Proteomes" id="UP000070457"/>
    </source>
</evidence>
<dbReference type="EMBL" id="JYNZ01000002">
    <property type="protein sequence ID" value="KXK27339.1"/>
    <property type="molecule type" value="Genomic_DNA"/>
</dbReference>
<evidence type="ECO:0000313" key="2">
    <source>
        <dbReference type="EMBL" id="KXK27339.1"/>
    </source>
</evidence>
<dbReference type="AlphaFoldDB" id="A0A136M0A9"/>
<dbReference type="STRING" id="1617426.TR69_WS6001000214"/>
<proteinExistence type="predicted"/>
<protein>
    <submittedName>
        <fullName evidence="2">Uncharacterized protein</fullName>
    </submittedName>
</protein>
<accession>A0A136M0A9</accession>
<dbReference type="Proteomes" id="UP000070457">
    <property type="component" value="Unassembled WGS sequence"/>
</dbReference>
<reference evidence="2 3" key="1">
    <citation type="submission" date="2015-02" db="EMBL/GenBank/DDBJ databases">
        <title>Improved understanding of the partial-nitritation anammox process through 23 genomes representing the majority of the microbial community.</title>
        <authorList>
            <person name="Speth D.R."/>
            <person name="In T Zandt M."/>
            <person name="Guerrero Cruz S."/>
            <person name="Jetten M.S."/>
            <person name="Dutilh B.E."/>
        </authorList>
    </citation>
    <scope>NUCLEOTIDE SEQUENCE [LARGE SCALE GENOMIC DNA]</scope>
    <source>
        <strain evidence="2">OLB20</strain>
    </source>
</reference>